<proteinExistence type="predicted"/>
<evidence type="ECO:0000313" key="1">
    <source>
        <dbReference type="EMBL" id="PXW87075.1"/>
    </source>
</evidence>
<organism evidence="1 2">
    <name type="scientific">Pseudogracilibacillus auburnensis</name>
    <dbReference type="NCBI Taxonomy" id="1494959"/>
    <lineage>
        <taxon>Bacteria</taxon>
        <taxon>Bacillati</taxon>
        <taxon>Bacillota</taxon>
        <taxon>Bacilli</taxon>
        <taxon>Bacillales</taxon>
        <taxon>Bacillaceae</taxon>
        <taxon>Pseudogracilibacillus</taxon>
    </lineage>
</organism>
<dbReference type="Proteomes" id="UP000247978">
    <property type="component" value="Unassembled WGS sequence"/>
</dbReference>
<dbReference type="AlphaFoldDB" id="A0A2V3W495"/>
<gene>
    <name evidence="1" type="ORF">DFR56_106145</name>
</gene>
<reference evidence="1 2" key="1">
    <citation type="submission" date="2018-05" db="EMBL/GenBank/DDBJ databases">
        <title>Genomic Encyclopedia of Type Strains, Phase IV (KMG-IV): sequencing the most valuable type-strain genomes for metagenomic binning, comparative biology and taxonomic classification.</title>
        <authorList>
            <person name="Goeker M."/>
        </authorList>
    </citation>
    <scope>NUCLEOTIDE SEQUENCE [LARGE SCALE GENOMIC DNA]</scope>
    <source>
        <strain evidence="1 2">DSM 28556</strain>
    </source>
</reference>
<name>A0A2V3W495_9BACI</name>
<dbReference type="EMBL" id="QJJQ01000006">
    <property type="protein sequence ID" value="PXW87075.1"/>
    <property type="molecule type" value="Genomic_DNA"/>
</dbReference>
<protein>
    <submittedName>
        <fullName evidence="1">Uncharacterized protein</fullName>
    </submittedName>
</protein>
<accession>A0A2V3W495</accession>
<keyword evidence="2" id="KW-1185">Reference proteome</keyword>
<sequence length="41" mass="4909">MKYSEIMNKDVLKRVYNERGGITWGIFYRSHITRITITSTE</sequence>
<evidence type="ECO:0000313" key="2">
    <source>
        <dbReference type="Proteomes" id="UP000247978"/>
    </source>
</evidence>
<comment type="caution">
    <text evidence="1">The sequence shown here is derived from an EMBL/GenBank/DDBJ whole genome shotgun (WGS) entry which is preliminary data.</text>
</comment>